<keyword evidence="3" id="KW-0408">Iron</keyword>
<gene>
    <name evidence="6" type="primary">LOC120282835</name>
</gene>
<accession>A0AB40D4A7</accession>
<evidence type="ECO:0000259" key="4">
    <source>
        <dbReference type="Pfam" id="PF14226"/>
    </source>
</evidence>
<dbReference type="GeneID" id="120282835"/>
<dbReference type="InterPro" id="IPR026992">
    <property type="entry name" value="DIOX_N"/>
</dbReference>
<dbReference type="Gene3D" id="2.60.120.330">
    <property type="entry name" value="B-lactam Antibiotic, Isopenicillin N Synthase, Chain"/>
    <property type="match status" value="1"/>
</dbReference>
<reference evidence="6" key="1">
    <citation type="submission" date="2025-08" db="UniProtKB">
        <authorList>
            <consortium name="RefSeq"/>
        </authorList>
    </citation>
    <scope>IDENTIFICATION</scope>
</reference>
<keyword evidence="1" id="KW-0479">Metal-binding</keyword>
<dbReference type="PANTHER" id="PTHR10209:SF751">
    <property type="entry name" value="OS06G0255100 PROTEIN"/>
    <property type="match status" value="1"/>
</dbReference>
<evidence type="ECO:0000256" key="2">
    <source>
        <dbReference type="ARBA" id="ARBA00023002"/>
    </source>
</evidence>
<dbReference type="InterPro" id="IPR027443">
    <property type="entry name" value="IPNS-like_sf"/>
</dbReference>
<feature type="domain" description="Non-haem dioxygenase N-terminal" evidence="4">
    <location>
        <begin position="46"/>
        <end position="140"/>
    </location>
</feature>
<organism evidence="5 6">
    <name type="scientific">Dioscorea cayennensis subsp. rotundata</name>
    <name type="common">White Guinea yam</name>
    <name type="synonym">Dioscorea rotundata</name>
    <dbReference type="NCBI Taxonomy" id="55577"/>
    <lineage>
        <taxon>Eukaryota</taxon>
        <taxon>Viridiplantae</taxon>
        <taxon>Streptophyta</taxon>
        <taxon>Embryophyta</taxon>
        <taxon>Tracheophyta</taxon>
        <taxon>Spermatophyta</taxon>
        <taxon>Magnoliopsida</taxon>
        <taxon>Liliopsida</taxon>
        <taxon>Dioscoreales</taxon>
        <taxon>Dioscoreaceae</taxon>
        <taxon>Dioscorea</taxon>
    </lineage>
</organism>
<name>A0AB40D4A7_DIOCR</name>
<evidence type="ECO:0000256" key="1">
    <source>
        <dbReference type="ARBA" id="ARBA00022723"/>
    </source>
</evidence>
<dbReference type="RefSeq" id="XP_039145610.1">
    <property type="nucleotide sequence ID" value="XM_039289676.1"/>
</dbReference>
<dbReference type="SUPFAM" id="SSF51197">
    <property type="entry name" value="Clavaminate synthase-like"/>
    <property type="match status" value="1"/>
</dbReference>
<dbReference type="Pfam" id="PF14226">
    <property type="entry name" value="DIOX_N"/>
    <property type="match status" value="1"/>
</dbReference>
<protein>
    <submittedName>
        <fullName evidence="6">1-aminocyclopropane-1-carboxylate oxidase homolog 2-like</fullName>
    </submittedName>
</protein>
<dbReference type="PANTHER" id="PTHR10209">
    <property type="entry name" value="OXIDOREDUCTASE, 2OG-FE II OXYGENASE FAMILY PROTEIN"/>
    <property type="match status" value="1"/>
</dbReference>
<keyword evidence="2" id="KW-0560">Oxidoreductase</keyword>
<evidence type="ECO:0000313" key="5">
    <source>
        <dbReference type="Proteomes" id="UP001515500"/>
    </source>
</evidence>
<dbReference type="AlphaFoldDB" id="A0AB40D4A7"/>
<proteinExistence type="predicted"/>
<sequence length="209" mass="23021">MIAVKEFDDTKTGVKGLVDSGITSLPAIFHHPNICLSIPTPTHLSIPIIDMSLPRPVAVDLIHSACRDWGIFQLINHGIPLSIIDNTISVVRSFHELPPSIRSQYYKREHGAAVKYFSNPDLFLSSVATWKDTLHVSFSPVPPELDQITELCRSELVAWDKQAKKVAKEMMGMMCEGLGVGSGRLEELTCLDGTLQEKSQIGTVISAQK</sequence>
<dbReference type="GO" id="GO:0046872">
    <property type="term" value="F:metal ion binding"/>
    <property type="evidence" value="ECO:0007669"/>
    <property type="project" value="UniProtKB-KW"/>
</dbReference>
<keyword evidence="5" id="KW-1185">Reference proteome</keyword>
<dbReference type="Proteomes" id="UP001515500">
    <property type="component" value="Chromosome 18"/>
</dbReference>
<evidence type="ECO:0000256" key="3">
    <source>
        <dbReference type="ARBA" id="ARBA00023004"/>
    </source>
</evidence>
<dbReference type="GO" id="GO:0016491">
    <property type="term" value="F:oxidoreductase activity"/>
    <property type="evidence" value="ECO:0007669"/>
    <property type="project" value="UniProtKB-KW"/>
</dbReference>
<evidence type="ECO:0000313" key="6">
    <source>
        <dbReference type="RefSeq" id="XP_039145610.1"/>
    </source>
</evidence>